<evidence type="ECO:0000256" key="1">
    <source>
        <dbReference type="SAM" id="MobiDB-lite"/>
    </source>
</evidence>
<protein>
    <recommendedName>
        <fullName evidence="5">Phosphoesterase PA-phosphatase</fullName>
    </recommendedName>
</protein>
<feature type="transmembrane region" description="Helical" evidence="2">
    <location>
        <begin position="124"/>
        <end position="142"/>
    </location>
</feature>
<feature type="region of interest" description="Disordered" evidence="1">
    <location>
        <begin position="1"/>
        <end position="20"/>
    </location>
</feature>
<name>A0A9D5UFB1_9CELL</name>
<evidence type="ECO:0008006" key="5">
    <source>
        <dbReference type="Google" id="ProtNLM"/>
    </source>
</evidence>
<feature type="compositionally biased region" description="Pro residues" evidence="1">
    <location>
        <begin position="1"/>
        <end position="15"/>
    </location>
</feature>
<comment type="caution">
    <text evidence="3">The sequence shown here is derived from an EMBL/GenBank/DDBJ whole genome shotgun (WGS) entry which is preliminary data.</text>
</comment>
<dbReference type="EMBL" id="JACSPN010000030">
    <property type="protein sequence ID" value="MBE7702006.1"/>
    <property type="molecule type" value="Genomic_DNA"/>
</dbReference>
<organism evidence="3 4">
    <name type="scientific">Oerskovia douganii</name>
    <dbReference type="NCBI Taxonomy" id="2762210"/>
    <lineage>
        <taxon>Bacteria</taxon>
        <taxon>Bacillati</taxon>
        <taxon>Actinomycetota</taxon>
        <taxon>Actinomycetes</taxon>
        <taxon>Micrococcales</taxon>
        <taxon>Cellulomonadaceae</taxon>
        <taxon>Oerskovia</taxon>
    </lineage>
</organism>
<keyword evidence="2" id="KW-0472">Membrane</keyword>
<evidence type="ECO:0000313" key="3">
    <source>
        <dbReference type="EMBL" id="MBE7702006.1"/>
    </source>
</evidence>
<feature type="transmembrane region" description="Helical" evidence="2">
    <location>
        <begin position="154"/>
        <end position="183"/>
    </location>
</feature>
<sequence length="215" mass="21563">MSHPAPAAPPTPPAPAAGTLPAAQHPRWAVVVTEVLAPGYTVAALVLATALYASPGLAGLGHVVLAVLLCGGLPYLFVHGLARLRVLESRHVRPRAQRMVVFAGLVVIEVTAIVVLHLTGAPPLLPALLTAYLAGVVALALVTPVVRASVHTGVFSVAAGVATTLSWWLAAGLLAVAVVVGLARLGVRDHTRPEVVTGLALGAVVGAGAAALLVG</sequence>
<keyword evidence="4" id="KW-1185">Reference proteome</keyword>
<gene>
    <name evidence="3" type="ORF">H9623_17070</name>
</gene>
<feature type="transmembrane region" description="Helical" evidence="2">
    <location>
        <begin position="59"/>
        <end position="78"/>
    </location>
</feature>
<keyword evidence="2" id="KW-0812">Transmembrane</keyword>
<feature type="transmembrane region" description="Helical" evidence="2">
    <location>
        <begin position="195"/>
        <end position="214"/>
    </location>
</feature>
<reference evidence="3 4" key="1">
    <citation type="submission" date="2020-08" db="EMBL/GenBank/DDBJ databases">
        <title>A Genomic Blueprint of the Chicken Gut Microbiome.</title>
        <authorList>
            <person name="Gilroy R."/>
            <person name="Ravi A."/>
            <person name="Getino M."/>
            <person name="Pursley I."/>
            <person name="Horton D.L."/>
            <person name="Alikhan N.-F."/>
            <person name="Baker D."/>
            <person name="Gharbi K."/>
            <person name="Hall N."/>
            <person name="Watson M."/>
            <person name="Adriaenssens E.M."/>
            <person name="Foster-Nyarko E."/>
            <person name="Jarju S."/>
            <person name="Secka A."/>
            <person name="Antonio M."/>
            <person name="Oren A."/>
            <person name="Chaudhuri R."/>
            <person name="La Ragione R.M."/>
            <person name="Hildebrand F."/>
            <person name="Pallen M.J."/>
        </authorList>
    </citation>
    <scope>NUCLEOTIDE SEQUENCE [LARGE SCALE GENOMIC DNA]</scope>
    <source>
        <strain evidence="3 4">Sa1BUA8</strain>
    </source>
</reference>
<feature type="transmembrane region" description="Helical" evidence="2">
    <location>
        <begin position="28"/>
        <end position="53"/>
    </location>
</feature>
<feature type="transmembrane region" description="Helical" evidence="2">
    <location>
        <begin position="99"/>
        <end position="118"/>
    </location>
</feature>
<keyword evidence="2" id="KW-1133">Transmembrane helix</keyword>
<dbReference type="RefSeq" id="WP_193721219.1">
    <property type="nucleotide sequence ID" value="NZ_JACSPN010000030.1"/>
</dbReference>
<proteinExistence type="predicted"/>
<dbReference type="AlphaFoldDB" id="A0A9D5UFB1"/>
<evidence type="ECO:0000256" key="2">
    <source>
        <dbReference type="SAM" id="Phobius"/>
    </source>
</evidence>
<accession>A0A9D5UFB1</accession>
<evidence type="ECO:0000313" key="4">
    <source>
        <dbReference type="Proteomes" id="UP000822993"/>
    </source>
</evidence>
<dbReference type="Proteomes" id="UP000822993">
    <property type="component" value="Unassembled WGS sequence"/>
</dbReference>